<dbReference type="Proteomes" id="UP000279962">
    <property type="component" value="Chromosome"/>
</dbReference>
<accession>A0A385C4F0</accession>
<gene>
    <name evidence="1" type="ORF">CDG68_11390</name>
</gene>
<evidence type="ECO:0000313" key="1">
    <source>
        <dbReference type="EMBL" id="AYO54200.1"/>
    </source>
</evidence>
<dbReference type="RefSeq" id="WP_068974373.1">
    <property type="nucleotide sequence ID" value="NZ_CP031716.1"/>
</dbReference>
<dbReference type="EMBL" id="CP033133">
    <property type="protein sequence ID" value="AYO54200.1"/>
    <property type="molecule type" value="Genomic_DNA"/>
</dbReference>
<reference evidence="1 2" key="1">
    <citation type="submission" date="2018-10" db="EMBL/GenBank/DDBJ databases">
        <title>The complete genome of Acinetobacter wuhouensis strain WCHAW010062.</title>
        <authorList>
            <person name="Hu Y."/>
            <person name="Long H."/>
            <person name="Feng Y."/>
            <person name="Zong Z."/>
        </authorList>
    </citation>
    <scope>NUCLEOTIDE SEQUENCE [LARGE SCALE GENOMIC DNA]</scope>
    <source>
        <strain evidence="1 2">WCHAW010062</strain>
    </source>
</reference>
<sequence>MKKILFISLLLGFTTVSAYAVDARSIRTSTELVTYDDSVGSMLSKLGRPESKNEYTSRDSRGKLMFLTDYYYTIDNLKYTVTIWEGKVFRIQWER</sequence>
<protein>
    <submittedName>
        <fullName evidence="1">Uncharacterized protein</fullName>
    </submittedName>
</protein>
<name>A0A385C4F0_9GAMM</name>
<evidence type="ECO:0000313" key="2">
    <source>
        <dbReference type="Proteomes" id="UP000279962"/>
    </source>
</evidence>
<dbReference type="AlphaFoldDB" id="A0A385C4F0"/>
<dbReference type="KEGG" id="awu:BEN71_11055"/>
<dbReference type="OrthoDB" id="6693340at2"/>
<organism evidence="1 2">
    <name type="scientific">Acinetobacter wuhouensis</name>
    <dbReference type="NCBI Taxonomy" id="1879050"/>
    <lineage>
        <taxon>Bacteria</taxon>
        <taxon>Pseudomonadati</taxon>
        <taxon>Pseudomonadota</taxon>
        <taxon>Gammaproteobacteria</taxon>
        <taxon>Moraxellales</taxon>
        <taxon>Moraxellaceae</taxon>
        <taxon>Acinetobacter</taxon>
    </lineage>
</organism>
<proteinExistence type="predicted"/>